<keyword evidence="2" id="KW-1185">Reference proteome</keyword>
<dbReference type="GO" id="GO:0001836">
    <property type="term" value="P:release of cytochrome c from mitochondria"/>
    <property type="evidence" value="ECO:0007669"/>
    <property type="project" value="InterPro"/>
</dbReference>
<dbReference type="Proteomes" id="UP000694580">
    <property type="component" value="Chromosome 3"/>
</dbReference>
<reference evidence="1" key="2">
    <citation type="submission" date="2025-08" db="UniProtKB">
        <authorList>
            <consortium name="Ensembl"/>
        </authorList>
    </citation>
    <scope>IDENTIFICATION</scope>
</reference>
<proteinExistence type="predicted"/>
<dbReference type="InterPro" id="IPR024140">
    <property type="entry name" value="Noxa"/>
</dbReference>
<evidence type="ECO:0000313" key="2">
    <source>
        <dbReference type="Proteomes" id="UP000694580"/>
    </source>
</evidence>
<dbReference type="Ensembl" id="ENSDCDT00010065467.1">
    <property type="protein sequence ID" value="ENSDCDP00010054875.1"/>
    <property type="gene ID" value="ENSDCDG00010031597.1"/>
</dbReference>
<protein>
    <submittedName>
        <fullName evidence="1">Uncharacterized protein</fullName>
    </submittedName>
</protein>
<sequence length="50" mass="6065">RNLQQRNHHRQQPGVLECAVQLREIGDFINWRYKVLDLLLRTYSKSTEIK</sequence>
<dbReference type="Pfam" id="PF15150">
    <property type="entry name" value="PMAIP1"/>
    <property type="match status" value="1"/>
</dbReference>
<dbReference type="GO" id="GO:0043065">
    <property type="term" value="P:positive regulation of apoptotic process"/>
    <property type="evidence" value="ECO:0007669"/>
    <property type="project" value="InterPro"/>
</dbReference>
<dbReference type="AlphaFoldDB" id="A0AAY4EB80"/>
<organism evidence="1 2">
    <name type="scientific">Denticeps clupeoides</name>
    <name type="common">denticle herring</name>
    <dbReference type="NCBI Taxonomy" id="299321"/>
    <lineage>
        <taxon>Eukaryota</taxon>
        <taxon>Metazoa</taxon>
        <taxon>Chordata</taxon>
        <taxon>Craniata</taxon>
        <taxon>Vertebrata</taxon>
        <taxon>Euteleostomi</taxon>
        <taxon>Actinopterygii</taxon>
        <taxon>Neopterygii</taxon>
        <taxon>Teleostei</taxon>
        <taxon>Clupei</taxon>
        <taxon>Clupeiformes</taxon>
        <taxon>Denticipitoidei</taxon>
        <taxon>Denticipitidae</taxon>
        <taxon>Denticeps</taxon>
    </lineage>
</organism>
<reference evidence="1 2" key="1">
    <citation type="submission" date="2020-06" db="EMBL/GenBank/DDBJ databases">
        <authorList>
            <consortium name="Wellcome Sanger Institute Data Sharing"/>
        </authorList>
    </citation>
    <scope>NUCLEOTIDE SEQUENCE [LARGE SCALE GENOMIC DNA]</scope>
</reference>
<evidence type="ECO:0000313" key="1">
    <source>
        <dbReference type="Ensembl" id="ENSDCDP00010054875.1"/>
    </source>
</evidence>
<accession>A0AAY4EB80</accession>
<dbReference type="GO" id="GO:0006974">
    <property type="term" value="P:DNA damage response"/>
    <property type="evidence" value="ECO:0007669"/>
    <property type="project" value="InterPro"/>
</dbReference>
<reference evidence="1" key="3">
    <citation type="submission" date="2025-09" db="UniProtKB">
        <authorList>
            <consortium name="Ensembl"/>
        </authorList>
    </citation>
    <scope>IDENTIFICATION</scope>
</reference>
<name>A0AAY4EB80_9TELE</name>